<dbReference type="Proteomes" id="UP001295740">
    <property type="component" value="Unassembled WGS sequence"/>
</dbReference>
<comment type="caution">
    <text evidence="2">The sequence shown here is derived from an EMBL/GenBank/DDBJ whole genome shotgun (WGS) entry which is preliminary data.</text>
</comment>
<reference evidence="2" key="1">
    <citation type="submission" date="2023-10" db="EMBL/GenBank/DDBJ databases">
        <authorList>
            <person name="Hackl T."/>
        </authorList>
    </citation>
    <scope>NUCLEOTIDE SEQUENCE</scope>
</reference>
<feature type="compositionally biased region" description="Polar residues" evidence="1">
    <location>
        <begin position="29"/>
        <end position="49"/>
    </location>
</feature>
<sequence length="292" mass="32218">MQGDIFYLDQLATPAQVVTSVPVPASSSHSYGNKSAAVSLNPDQDTSTPAIYNEDDLSHLLYVHSHLPHTHTHHSHHNYALVHPHPADEQGKVPLNDLACPPFTSPFSPLSMSSSDEPPSLSDCDGESDDESITTPQPQPQPQPLVLNLPSTDEMEAYHAKGRRNAFAFEDGFEFPVFLGRQAEYEEEEAFEFAVADVPELVASAAKPRDACVLVTEVEIVSEVRHVDAIAGAAMSWWPAPVDVEVVGMGFELEKERAAEVKPVDDISGPMMSWWPEVSGMMLHQWDERFYE</sequence>
<evidence type="ECO:0000313" key="3">
    <source>
        <dbReference type="Proteomes" id="UP001295740"/>
    </source>
</evidence>
<name>A0AAI8YLG4_9PEZI</name>
<evidence type="ECO:0000256" key="1">
    <source>
        <dbReference type="SAM" id="MobiDB-lite"/>
    </source>
</evidence>
<organism evidence="2 3">
    <name type="scientific">Anthostomella pinea</name>
    <dbReference type="NCBI Taxonomy" id="933095"/>
    <lineage>
        <taxon>Eukaryota</taxon>
        <taxon>Fungi</taxon>
        <taxon>Dikarya</taxon>
        <taxon>Ascomycota</taxon>
        <taxon>Pezizomycotina</taxon>
        <taxon>Sordariomycetes</taxon>
        <taxon>Xylariomycetidae</taxon>
        <taxon>Xylariales</taxon>
        <taxon>Xylariaceae</taxon>
        <taxon>Anthostomella</taxon>
    </lineage>
</organism>
<feature type="compositionally biased region" description="Low complexity" evidence="1">
    <location>
        <begin position="101"/>
        <end position="123"/>
    </location>
</feature>
<keyword evidence="3" id="KW-1185">Reference proteome</keyword>
<proteinExistence type="predicted"/>
<dbReference type="AlphaFoldDB" id="A0AAI8YLG4"/>
<dbReference type="EMBL" id="CAUWAG010000012">
    <property type="protein sequence ID" value="CAJ2508960.1"/>
    <property type="molecule type" value="Genomic_DNA"/>
</dbReference>
<feature type="region of interest" description="Disordered" evidence="1">
    <location>
        <begin position="23"/>
        <end position="49"/>
    </location>
</feature>
<protein>
    <submittedName>
        <fullName evidence="2">Uu.00g139860.m01.CDS01</fullName>
    </submittedName>
</protein>
<evidence type="ECO:0000313" key="2">
    <source>
        <dbReference type="EMBL" id="CAJ2508960.1"/>
    </source>
</evidence>
<accession>A0AAI8YLG4</accession>
<feature type="region of interest" description="Disordered" evidence="1">
    <location>
        <begin position="72"/>
        <end position="147"/>
    </location>
</feature>
<gene>
    <name evidence="2" type="ORF">KHLLAP_LOCUS9428</name>
</gene>